<keyword evidence="2" id="KW-1185">Reference proteome</keyword>
<accession>L8WX62</accession>
<dbReference type="Proteomes" id="UP000011668">
    <property type="component" value="Unassembled WGS sequence"/>
</dbReference>
<name>L8WX62_THACA</name>
<dbReference type="AlphaFoldDB" id="L8WX62"/>
<comment type="caution">
    <text evidence="1">The sequence shown here is derived from an EMBL/GenBank/DDBJ whole genome shotgun (WGS) entry which is preliminary data.</text>
</comment>
<protein>
    <submittedName>
        <fullName evidence="1">Uncharacterized protein</fullName>
    </submittedName>
</protein>
<reference evidence="1 2" key="1">
    <citation type="journal article" date="2013" name="Nat. Commun.">
        <title>The evolution and pathogenic mechanisms of the rice sheath blight pathogen.</title>
        <authorList>
            <person name="Zheng A."/>
            <person name="Lin R."/>
            <person name="Xu L."/>
            <person name="Qin P."/>
            <person name="Tang C."/>
            <person name="Ai P."/>
            <person name="Zhang D."/>
            <person name="Liu Y."/>
            <person name="Sun Z."/>
            <person name="Feng H."/>
            <person name="Wang Y."/>
            <person name="Chen Y."/>
            <person name="Liang X."/>
            <person name="Fu R."/>
            <person name="Li Q."/>
            <person name="Zhang J."/>
            <person name="Yu X."/>
            <person name="Xie Z."/>
            <person name="Ding L."/>
            <person name="Guan P."/>
            <person name="Tang J."/>
            <person name="Liang Y."/>
            <person name="Wang S."/>
            <person name="Deng Q."/>
            <person name="Li S."/>
            <person name="Zhu J."/>
            <person name="Wang L."/>
            <person name="Liu H."/>
            <person name="Li P."/>
        </authorList>
    </citation>
    <scope>NUCLEOTIDE SEQUENCE [LARGE SCALE GENOMIC DNA]</scope>
    <source>
        <strain evidence="2">AG-1 IA</strain>
    </source>
</reference>
<organism evidence="1 2">
    <name type="scientific">Thanatephorus cucumeris (strain AG1-IA)</name>
    <name type="common">Rice sheath blight fungus</name>
    <name type="synonym">Rhizoctonia solani</name>
    <dbReference type="NCBI Taxonomy" id="983506"/>
    <lineage>
        <taxon>Eukaryota</taxon>
        <taxon>Fungi</taxon>
        <taxon>Dikarya</taxon>
        <taxon>Basidiomycota</taxon>
        <taxon>Agaricomycotina</taxon>
        <taxon>Agaricomycetes</taxon>
        <taxon>Cantharellales</taxon>
        <taxon>Ceratobasidiaceae</taxon>
        <taxon>Rhizoctonia</taxon>
        <taxon>Rhizoctonia solani AG-1</taxon>
    </lineage>
</organism>
<gene>
    <name evidence="1" type="ORF">AG1IA_05034</name>
</gene>
<evidence type="ECO:0000313" key="2">
    <source>
        <dbReference type="Proteomes" id="UP000011668"/>
    </source>
</evidence>
<dbReference type="HOGENOM" id="CLU_2005445_0_0_1"/>
<dbReference type="EMBL" id="AFRT01001256">
    <property type="protein sequence ID" value="ELU40939.1"/>
    <property type="molecule type" value="Genomic_DNA"/>
</dbReference>
<evidence type="ECO:0000313" key="1">
    <source>
        <dbReference type="EMBL" id="ELU40939.1"/>
    </source>
</evidence>
<sequence>MGETFFKTSVSAAYVRWSVFSFQFRSSARRCTRVLPNKVEVESLSTSRGMTNEVRSQGGVEHSIERYQEDLYGLKQRCFGVEDGMQCKKCKAATRDMYRNKYLAGRSIELSEVSYRAYRGFGVI</sequence>
<proteinExistence type="predicted"/>